<dbReference type="SMART" id="SM00421">
    <property type="entry name" value="HTH_LUXR"/>
    <property type="match status" value="1"/>
</dbReference>
<sequence length="547" mass="60116">MKGRPRARITLTDQELIQLKALAESDEVTPSVALRSKIVLACADTADNKVVADKHGVNERTVRKWQARFNSERIAGLYDAPRPGAPRTIDDERIVQVKALASRSGTVRPSMAQIARASGISRSTVARIRNSIDSKVASPAVTPSIEILKIRRLAKIVGVYADHHVKIVVIAIDESLNSDFRIDIAGDLDIEVSGNDQLLEQTLNALLIEIKRINLSLAPAETDKSVADFVDVMCRSAHASELHVFIIGDAVDLTALVSARQQENPKSKVHGLRDDIQLGRRMADAVYGRSLAGHSLSARMMPRSLMRALATYLEGEASTSVHGFFCWIQTRDEPTEHGASRLTAPAAGIHAPILEDIAGSGGPVDKLVLAFDMAPIGLLVTSRRIIEACNHAFSAMFGYDRHALIGSSLEALYPSPEEFLRHGRRIFVALSDTDIYSDERIMRRIDNTLFWCRVSGRALKRGDPHAAAVWTCEDISTSRRISVDLTTREREIAHLIVRGKSTKHIAKELLISPRTVEAHRARLMRKYGVRGAGELMSHLIGALTTKT</sequence>
<dbReference type="EMBL" id="VZOK01000004">
    <property type="protein sequence ID" value="KAB0640593.1"/>
    <property type="molecule type" value="Genomic_DNA"/>
</dbReference>
<dbReference type="InterPro" id="IPR009057">
    <property type="entry name" value="Homeodomain-like_sf"/>
</dbReference>
<dbReference type="InterPro" id="IPR000014">
    <property type="entry name" value="PAS"/>
</dbReference>
<evidence type="ECO:0000313" key="6">
    <source>
        <dbReference type="Proteomes" id="UP000473470"/>
    </source>
</evidence>
<dbReference type="InterPro" id="IPR016032">
    <property type="entry name" value="Sig_transdc_resp-reg_C-effctor"/>
</dbReference>
<dbReference type="SMART" id="SM00091">
    <property type="entry name" value="PAS"/>
    <property type="match status" value="1"/>
</dbReference>
<gene>
    <name evidence="5" type="ORF">F7R25_03615</name>
</gene>
<dbReference type="SUPFAM" id="SSF46689">
    <property type="entry name" value="Homeodomain-like"/>
    <property type="match status" value="1"/>
</dbReference>
<name>A0A6L3N2U1_9BURK</name>
<dbReference type="CDD" id="cd06170">
    <property type="entry name" value="LuxR_C_like"/>
    <property type="match status" value="1"/>
</dbReference>
<evidence type="ECO:0000256" key="1">
    <source>
        <dbReference type="ARBA" id="ARBA00023015"/>
    </source>
</evidence>
<dbReference type="RefSeq" id="WP_081069856.1">
    <property type="nucleotide sequence ID" value="NZ_LPAM01000074.1"/>
</dbReference>
<dbReference type="CDD" id="cd00130">
    <property type="entry name" value="PAS"/>
    <property type="match status" value="1"/>
</dbReference>
<keyword evidence="3" id="KW-0804">Transcription</keyword>
<evidence type="ECO:0000313" key="5">
    <source>
        <dbReference type="EMBL" id="KAB0640593.1"/>
    </source>
</evidence>
<dbReference type="InterPro" id="IPR036388">
    <property type="entry name" value="WH-like_DNA-bd_sf"/>
</dbReference>
<dbReference type="Gene3D" id="3.30.450.20">
    <property type="entry name" value="PAS domain"/>
    <property type="match status" value="1"/>
</dbReference>
<dbReference type="Pfam" id="PF00196">
    <property type="entry name" value="GerE"/>
    <property type="match status" value="1"/>
</dbReference>
<reference evidence="5 6" key="1">
    <citation type="submission" date="2019-09" db="EMBL/GenBank/DDBJ databases">
        <title>Draft genome sequences of 48 bacterial type strains from the CCUG.</title>
        <authorList>
            <person name="Tunovic T."/>
            <person name="Pineiro-Iglesias B."/>
            <person name="Unosson C."/>
            <person name="Inganas E."/>
            <person name="Ohlen M."/>
            <person name="Cardew S."/>
            <person name="Jensie-Markopoulos S."/>
            <person name="Salva-Serra F."/>
            <person name="Jaen-Luchoro D."/>
            <person name="Karlsson R."/>
            <person name="Svensson-Stadler L."/>
            <person name="Chun J."/>
            <person name="Moore E."/>
        </authorList>
    </citation>
    <scope>NUCLEOTIDE SEQUENCE [LARGE SCALE GENOMIC DNA]</scope>
    <source>
        <strain evidence="5 6">CCUG 65686</strain>
    </source>
</reference>
<dbReference type="PROSITE" id="PS50043">
    <property type="entry name" value="HTH_LUXR_2"/>
    <property type="match status" value="1"/>
</dbReference>
<dbReference type="PRINTS" id="PR00038">
    <property type="entry name" value="HTHLUXR"/>
</dbReference>
<dbReference type="Pfam" id="PF13426">
    <property type="entry name" value="PAS_9"/>
    <property type="match status" value="1"/>
</dbReference>
<dbReference type="Pfam" id="PF13565">
    <property type="entry name" value="HTH_32"/>
    <property type="match status" value="1"/>
</dbReference>
<dbReference type="SUPFAM" id="SSF46894">
    <property type="entry name" value="C-terminal effector domain of the bipartite response regulators"/>
    <property type="match status" value="1"/>
</dbReference>
<comment type="caution">
    <text evidence="5">The sequence shown here is derived from an EMBL/GenBank/DDBJ whole genome shotgun (WGS) entry which is preliminary data.</text>
</comment>
<evidence type="ECO:0000256" key="3">
    <source>
        <dbReference type="ARBA" id="ARBA00023163"/>
    </source>
</evidence>
<proteinExistence type="predicted"/>
<dbReference type="SUPFAM" id="SSF55785">
    <property type="entry name" value="PYP-like sensor domain (PAS domain)"/>
    <property type="match status" value="1"/>
</dbReference>
<dbReference type="PROSITE" id="PS00622">
    <property type="entry name" value="HTH_LUXR_1"/>
    <property type="match status" value="1"/>
</dbReference>
<dbReference type="GO" id="GO:0006355">
    <property type="term" value="P:regulation of DNA-templated transcription"/>
    <property type="evidence" value="ECO:0007669"/>
    <property type="project" value="InterPro"/>
</dbReference>
<dbReference type="Gene3D" id="1.10.10.10">
    <property type="entry name" value="Winged helix-like DNA-binding domain superfamily/Winged helix DNA-binding domain"/>
    <property type="match status" value="1"/>
</dbReference>
<dbReference type="PANTHER" id="PTHR44688:SF16">
    <property type="entry name" value="DNA-BINDING TRANSCRIPTIONAL ACTIVATOR DEVR_DOSR"/>
    <property type="match status" value="1"/>
</dbReference>
<dbReference type="NCBIfam" id="TIGR00229">
    <property type="entry name" value="sensory_box"/>
    <property type="match status" value="1"/>
</dbReference>
<dbReference type="InterPro" id="IPR000792">
    <property type="entry name" value="Tscrpt_reg_LuxR_C"/>
</dbReference>
<organism evidence="5 6">
    <name type="scientific">Burkholderia stagnalis</name>
    <dbReference type="NCBI Taxonomy" id="1503054"/>
    <lineage>
        <taxon>Bacteria</taxon>
        <taxon>Pseudomonadati</taxon>
        <taxon>Pseudomonadota</taxon>
        <taxon>Betaproteobacteria</taxon>
        <taxon>Burkholderiales</taxon>
        <taxon>Burkholderiaceae</taxon>
        <taxon>Burkholderia</taxon>
        <taxon>Burkholderia cepacia complex</taxon>
    </lineage>
</organism>
<dbReference type="AlphaFoldDB" id="A0A6L3N2U1"/>
<feature type="domain" description="HTH luxR-type" evidence="4">
    <location>
        <begin position="478"/>
        <end position="543"/>
    </location>
</feature>
<keyword evidence="1" id="KW-0805">Transcription regulation</keyword>
<keyword evidence="2" id="KW-0238">DNA-binding</keyword>
<dbReference type="InterPro" id="IPR035965">
    <property type="entry name" value="PAS-like_dom_sf"/>
</dbReference>
<evidence type="ECO:0000259" key="4">
    <source>
        <dbReference type="PROSITE" id="PS50043"/>
    </source>
</evidence>
<accession>A0A6L3N2U1</accession>
<dbReference type="Proteomes" id="UP000473470">
    <property type="component" value="Unassembled WGS sequence"/>
</dbReference>
<protein>
    <submittedName>
        <fullName evidence="5">Helix-turn-helix domain-containing protein</fullName>
    </submittedName>
</protein>
<evidence type="ECO:0000256" key="2">
    <source>
        <dbReference type="ARBA" id="ARBA00023125"/>
    </source>
</evidence>
<dbReference type="PANTHER" id="PTHR44688">
    <property type="entry name" value="DNA-BINDING TRANSCRIPTIONAL ACTIVATOR DEVR_DOSR"/>
    <property type="match status" value="1"/>
</dbReference>
<dbReference type="GO" id="GO:0003677">
    <property type="term" value="F:DNA binding"/>
    <property type="evidence" value="ECO:0007669"/>
    <property type="project" value="UniProtKB-KW"/>
</dbReference>